<dbReference type="CDD" id="cd04301">
    <property type="entry name" value="NAT_SF"/>
    <property type="match status" value="1"/>
</dbReference>
<dbReference type="PANTHER" id="PTHR43072">
    <property type="entry name" value="N-ACETYLTRANSFERASE"/>
    <property type="match status" value="1"/>
</dbReference>
<dbReference type="SUPFAM" id="SSF55729">
    <property type="entry name" value="Acyl-CoA N-acyltransferases (Nat)"/>
    <property type="match status" value="1"/>
</dbReference>
<dbReference type="InterPro" id="IPR016181">
    <property type="entry name" value="Acyl_CoA_acyltransferase"/>
</dbReference>
<reference evidence="4" key="1">
    <citation type="journal article" date="2019" name="Int. J. Syst. Evol. Microbiol.">
        <title>The Global Catalogue of Microorganisms (GCM) 10K type strain sequencing project: providing services to taxonomists for standard genome sequencing and annotation.</title>
        <authorList>
            <consortium name="The Broad Institute Genomics Platform"/>
            <consortium name="The Broad Institute Genome Sequencing Center for Infectious Disease"/>
            <person name="Wu L."/>
            <person name="Ma J."/>
        </authorList>
    </citation>
    <scope>NUCLEOTIDE SEQUENCE [LARGE SCALE GENOMIC DNA]</scope>
    <source>
        <strain evidence="4">JCM 17460</strain>
    </source>
</reference>
<dbReference type="EMBL" id="BAABBB010000015">
    <property type="protein sequence ID" value="GAA3540142.1"/>
    <property type="molecule type" value="Genomic_DNA"/>
</dbReference>
<organism evidence="3 4">
    <name type="scientific">Nocardioides daeguensis</name>
    <dbReference type="NCBI Taxonomy" id="908359"/>
    <lineage>
        <taxon>Bacteria</taxon>
        <taxon>Bacillati</taxon>
        <taxon>Actinomycetota</taxon>
        <taxon>Actinomycetes</taxon>
        <taxon>Propionibacteriales</taxon>
        <taxon>Nocardioidaceae</taxon>
        <taxon>Nocardioides</taxon>
    </lineage>
</organism>
<feature type="domain" description="N-acetyltransferase" evidence="2">
    <location>
        <begin position="202"/>
        <end position="339"/>
    </location>
</feature>
<evidence type="ECO:0000313" key="4">
    <source>
        <dbReference type="Proteomes" id="UP001500301"/>
    </source>
</evidence>
<sequence length="339" mass="35952">MLDTKVFRVEAQPSIPVVPDAPGPQENGHEPGQHLLGPHVVGQRVVVRRLVRGETGPSGGPAFTDLLGTCLAWGDGVCVVQPETGAAARIAIADIVSGKPVPPRPAARLRVSVRDAEARTGGLWPTVDREPLGEWELRSERAPAGRLLKRANSCLAMGDPDRPFPEALAAVEAFYAARGRDPLVQVEAGSALEEAFVGAGWQRLEYGESDFLLASVARLRRSLPAARHEVEIGVDGSRAVASVDAGCDPVAEAQAGVDGDWVGLHGVTVDLAHRRRGLATAVVGELLGWAAEQGALTAWLHVETDNPGGRAFWEALGFAAHHTCRYYAPRSASAWPVSR</sequence>
<dbReference type="InterPro" id="IPR000182">
    <property type="entry name" value="GNAT_dom"/>
</dbReference>
<evidence type="ECO:0000259" key="2">
    <source>
        <dbReference type="PROSITE" id="PS51186"/>
    </source>
</evidence>
<dbReference type="PROSITE" id="PS51186">
    <property type="entry name" value="GNAT"/>
    <property type="match status" value="1"/>
</dbReference>
<comment type="caution">
    <text evidence="3">The sequence shown here is derived from an EMBL/GenBank/DDBJ whole genome shotgun (WGS) entry which is preliminary data.</text>
</comment>
<dbReference type="Proteomes" id="UP001500301">
    <property type="component" value="Unassembled WGS sequence"/>
</dbReference>
<accession>A0ABP6VR92</accession>
<name>A0ABP6VR92_9ACTN</name>
<dbReference type="InterPro" id="IPR056935">
    <property type="entry name" value="Rv0428c-like_C"/>
</dbReference>
<evidence type="ECO:0000256" key="1">
    <source>
        <dbReference type="SAM" id="MobiDB-lite"/>
    </source>
</evidence>
<dbReference type="Pfam" id="PF24553">
    <property type="entry name" value="Rv0428c_C"/>
    <property type="match status" value="1"/>
</dbReference>
<evidence type="ECO:0000313" key="3">
    <source>
        <dbReference type="EMBL" id="GAA3540142.1"/>
    </source>
</evidence>
<keyword evidence="4" id="KW-1185">Reference proteome</keyword>
<feature type="region of interest" description="Disordered" evidence="1">
    <location>
        <begin position="14"/>
        <end position="36"/>
    </location>
</feature>
<dbReference type="Gene3D" id="3.40.630.30">
    <property type="match status" value="1"/>
</dbReference>
<gene>
    <name evidence="3" type="ORF">GCM10022263_29500</name>
</gene>
<protein>
    <submittedName>
        <fullName evidence="3">GNAT family N-acetyltransferase</fullName>
    </submittedName>
</protein>
<proteinExistence type="predicted"/>